<dbReference type="Proteomes" id="UP000515160">
    <property type="component" value="Chromosome 3"/>
</dbReference>
<dbReference type="GO" id="GO:0008146">
    <property type="term" value="F:sulfotransferase activity"/>
    <property type="evidence" value="ECO:0007669"/>
    <property type="project" value="InterPro"/>
</dbReference>
<reference evidence="5" key="1">
    <citation type="submission" date="2025-08" db="UniProtKB">
        <authorList>
            <consortium name="RefSeq"/>
        </authorList>
    </citation>
    <scope>IDENTIFICATION</scope>
    <source>
        <strain evidence="5">15112-1751.03</strain>
        <tissue evidence="5">Whole Adult</tissue>
    </source>
</reference>
<keyword evidence="2" id="KW-0808">Transferase</keyword>
<dbReference type="Pfam" id="PF00685">
    <property type="entry name" value="Sulfotransfer_1"/>
    <property type="match status" value="1"/>
</dbReference>
<name>A0A6P8WQI6_DROAB</name>
<accession>A0A6P8WQI6</accession>
<keyword evidence="4" id="KW-1185">Reference proteome</keyword>
<evidence type="ECO:0000313" key="5">
    <source>
        <dbReference type="RefSeq" id="XP_034106006.1"/>
    </source>
</evidence>
<dbReference type="AlphaFoldDB" id="A0A6P8WQI6"/>
<dbReference type="RefSeq" id="XP_034106006.1">
    <property type="nucleotide sequence ID" value="XM_034250115.2"/>
</dbReference>
<dbReference type="PANTHER" id="PTHR11783">
    <property type="entry name" value="SULFOTRANSFERASE SULT"/>
    <property type="match status" value="1"/>
</dbReference>
<dbReference type="GeneID" id="117569098"/>
<dbReference type="OrthoDB" id="205623at2759"/>
<protein>
    <submittedName>
        <fullName evidence="5">Sulfotransferase 1C4</fullName>
    </submittedName>
</protein>
<dbReference type="SUPFAM" id="SSF52540">
    <property type="entry name" value="P-loop containing nucleoside triphosphate hydrolases"/>
    <property type="match status" value="1"/>
</dbReference>
<feature type="domain" description="Sulfotransferase" evidence="3">
    <location>
        <begin position="62"/>
        <end position="312"/>
    </location>
</feature>
<evidence type="ECO:0000256" key="1">
    <source>
        <dbReference type="ARBA" id="ARBA00005771"/>
    </source>
</evidence>
<dbReference type="Gene3D" id="3.40.50.300">
    <property type="entry name" value="P-loop containing nucleotide triphosphate hydrolases"/>
    <property type="match status" value="1"/>
</dbReference>
<evidence type="ECO:0000313" key="4">
    <source>
        <dbReference type="Proteomes" id="UP000515160"/>
    </source>
</evidence>
<comment type="similarity">
    <text evidence="1">Belongs to the sulfotransferase 1 family.</text>
</comment>
<organism evidence="4 5">
    <name type="scientific">Drosophila albomicans</name>
    <name type="common">Fruit fly</name>
    <dbReference type="NCBI Taxonomy" id="7291"/>
    <lineage>
        <taxon>Eukaryota</taxon>
        <taxon>Metazoa</taxon>
        <taxon>Ecdysozoa</taxon>
        <taxon>Arthropoda</taxon>
        <taxon>Hexapoda</taxon>
        <taxon>Insecta</taxon>
        <taxon>Pterygota</taxon>
        <taxon>Neoptera</taxon>
        <taxon>Endopterygota</taxon>
        <taxon>Diptera</taxon>
        <taxon>Brachycera</taxon>
        <taxon>Muscomorpha</taxon>
        <taxon>Ephydroidea</taxon>
        <taxon>Drosophilidae</taxon>
        <taxon>Drosophila</taxon>
    </lineage>
</organism>
<evidence type="ECO:0000256" key="2">
    <source>
        <dbReference type="ARBA" id="ARBA00022679"/>
    </source>
</evidence>
<dbReference type="InterPro" id="IPR027417">
    <property type="entry name" value="P-loop_NTPase"/>
</dbReference>
<evidence type="ECO:0000259" key="3">
    <source>
        <dbReference type="Pfam" id="PF00685"/>
    </source>
</evidence>
<proteinExistence type="inferred from homology"/>
<dbReference type="InterPro" id="IPR000863">
    <property type="entry name" value="Sulfotransferase_dom"/>
</dbReference>
<gene>
    <name evidence="5" type="primary">LOC117569098</name>
</gene>
<sequence length="356" mass="41883">MDKLQVKFPHRIRDVDPAINTELLEYFKGERTGFVQVGPEGYFFPHKFKEEAEQYYNFEARPDDIWITTVPRSGTTWTQELIWLVANGLDFEQAQERPLTERFPFFEFPLFMHNDVKAELIAENEGNDKAIEFIELISRPGYETLDELPRNQRRFIKTHFPFSLMPPSVLEKKCKIIYVARNPKDVAVSYYHLNRLFRTQGYTGDFERYWRYFQQGLNPWLPYYSHVKEAKEFSHLSNVLFLNYEDMLIDLPGTVNRVGDFLNCRPDAEGLQKLLDHLSIGNFRQNKSVNMHQMAAVGILKDGEEGFVRRGGKDRDATKQADQQEFVNNPNLLKNANEWVQHNIEKFQTACDKNLH</sequence>